<keyword evidence="2 4" id="KW-0342">GTP-binding</keyword>
<dbReference type="GO" id="GO:0031683">
    <property type="term" value="F:G-protein beta/gamma-subunit complex binding"/>
    <property type="evidence" value="ECO:0007669"/>
    <property type="project" value="InterPro"/>
</dbReference>
<keyword evidence="1 4" id="KW-0547">Nucleotide-binding</keyword>
<dbReference type="GO" id="GO:0005525">
    <property type="term" value="F:GTP binding"/>
    <property type="evidence" value="ECO:0007669"/>
    <property type="project" value="UniProtKB-KW"/>
</dbReference>
<dbReference type="PANTHER" id="PTHR10218">
    <property type="entry name" value="GTP-BINDING PROTEIN ALPHA SUBUNIT"/>
    <property type="match status" value="1"/>
</dbReference>
<dbReference type="InterPro" id="IPR001019">
    <property type="entry name" value="Gprotein_alpha_su"/>
</dbReference>
<evidence type="ECO:0000256" key="4">
    <source>
        <dbReference type="PIRSR" id="PIRSR601019-1"/>
    </source>
</evidence>
<keyword evidence="5" id="KW-0460">Magnesium</keyword>
<dbReference type="GO" id="GO:0007188">
    <property type="term" value="P:adenylate cyclase-modulating G protein-coupled receptor signaling pathway"/>
    <property type="evidence" value="ECO:0007669"/>
    <property type="project" value="TreeGrafter"/>
</dbReference>
<protein>
    <submittedName>
        <fullName evidence="6">ADP-ribosylation factor</fullName>
    </submittedName>
</protein>
<feature type="binding site" evidence="5">
    <location>
        <position position="164"/>
    </location>
    <ligand>
        <name>Mg(2+)</name>
        <dbReference type="ChEBI" id="CHEBI:18420"/>
    </ligand>
</feature>
<evidence type="ECO:0000313" key="6">
    <source>
        <dbReference type="EMBL" id="KAJ1351450.1"/>
    </source>
</evidence>
<dbReference type="InterPro" id="IPR027417">
    <property type="entry name" value="P-loop_NTPase"/>
</dbReference>
<dbReference type="Proteomes" id="UP001196413">
    <property type="component" value="Unassembled WGS sequence"/>
</dbReference>
<accession>A0AAD5M3G0</accession>
<name>A0AAD5M3G0_PARTN</name>
<dbReference type="SUPFAM" id="SSF52540">
    <property type="entry name" value="P-loop containing nucleoside triphosphate hydrolases"/>
    <property type="match status" value="1"/>
</dbReference>
<evidence type="ECO:0000256" key="3">
    <source>
        <dbReference type="ARBA" id="ARBA00023224"/>
    </source>
</evidence>
<gene>
    <name evidence="6" type="primary">GPA-18</name>
    <name evidence="6" type="ORF">KIN20_007453</name>
</gene>
<dbReference type="Pfam" id="PF00503">
    <property type="entry name" value="G-alpha"/>
    <property type="match status" value="1"/>
</dbReference>
<dbReference type="EMBL" id="JAHQIW010001077">
    <property type="protein sequence ID" value="KAJ1351450.1"/>
    <property type="molecule type" value="Genomic_DNA"/>
</dbReference>
<evidence type="ECO:0000256" key="2">
    <source>
        <dbReference type="ARBA" id="ARBA00023134"/>
    </source>
</evidence>
<dbReference type="GO" id="GO:0005737">
    <property type="term" value="C:cytoplasm"/>
    <property type="evidence" value="ECO:0007669"/>
    <property type="project" value="TreeGrafter"/>
</dbReference>
<comment type="caution">
    <text evidence="6">The sequence shown here is derived from an EMBL/GenBank/DDBJ whole genome shotgun (WGS) entry which is preliminary data.</text>
</comment>
<dbReference type="Gene3D" id="1.10.400.10">
    <property type="entry name" value="GI Alpha 1, domain 2-like"/>
    <property type="match status" value="1"/>
</dbReference>
<dbReference type="AlphaFoldDB" id="A0AAD5M3G0"/>
<feature type="binding site" evidence="4">
    <location>
        <begin position="250"/>
        <end position="253"/>
    </location>
    <ligand>
        <name>GTP</name>
        <dbReference type="ChEBI" id="CHEBI:37565"/>
    </ligand>
</feature>
<dbReference type="SMART" id="SM00275">
    <property type="entry name" value="G_alpha"/>
    <property type="match status" value="1"/>
</dbReference>
<evidence type="ECO:0000313" key="7">
    <source>
        <dbReference type="Proteomes" id="UP001196413"/>
    </source>
</evidence>
<evidence type="ECO:0000256" key="1">
    <source>
        <dbReference type="ARBA" id="ARBA00022741"/>
    </source>
</evidence>
<dbReference type="GO" id="GO:0005834">
    <property type="term" value="C:heterotrimeric G-protein complex"/>
    <property type="evidence" value="ECO:0007669"/>
    <property type="project" value="TreeGrafter"/>
</dbReference>
<dbReference type="GO" id="GO:0046872">
    <property type="term" value="F:metal ion binding"/>
    <property type="evidence" value="ECO:0007669"/>
    <property type="project" value="UniProtKB-KW"/>
</dbReference>
<evidence type="ECO:0000256" key="5">
    <source>
        <dbReference type="PIRSR" id="PIRSR601019-2"/>
    </source>
</evidence>
<keyword evidence="3" id="KW-0807">Transducer</keyword>
<dbReference type="PANTHER" id="PTHR10218:SF116">
    <property type="entry name" value="G PROTEIN, ALPHA SUBUNIT"/>
    <property type="match status" value="1"/>
</dbReference>
<feature type="binding site" evidence="4">
    <location>
        <begin position="158"/>
        <end position="164"/>
    </location>
    <ligand>
        <name>GTP</name>
        <dbReference type="ChEBI" id="CHEBI:37565"/>
    </ligand>
</feature>
<proteinExistence type="predicted"/>
<dbReference type="Gene3D" id="3.40.50.300">
    <property type="entry name" value="P-loop containing nucleotide triphosphate hydrolases"/>
    <property type="match status" value="1"/>
</dbReference>
<dbReference type="PRINTS" id="PR00318">
    <property type="entry name" value="GPROTEINA"/>
</dbReference>
<dbReference type="SUPFAM" id="SSF47895">
    <property type="entry name" value="Transducin (alpha subunit), insertion domain"/>
    <property type="match status" value="1"/>
</dbReference>
<sequence>MGALQSSQRFPLFLPFFGDGEEPPRILVLGCLGSGKTTLCRQLNLQTRSQLLVLEFYVHTIQHNVLSVWKALKTVCDELEVDYTNFKDDFNVLYDFKHREKLSDKVLASLLVISRTSLLEECHRKKRILSMPYNYKYFVQHTTRMIADGYQPTETDLLHAYAPTIGLDPHVIRLEKIKYDVLELPGHRIFRRKWSDFFRYTAVVVFLIDLSELCDSAFYTGHLKNKTITVYEHLVQNELLSNTGFILLFNKKDTFDDMARGFDFKQLSANVRSAQDALSYYRMLFLTASPPKRSFIHVISLLNAPKLGDTLADSLQRIFKFNSQSTTVS</sequence>
<keyword evidence="5" id="KW-0479">Metal-binding</keyword>
<keyword evidence="7" id="KW-1185">Reference proteome</keyword>
<dbReference type="GO" id="GO:0003924">
    <property type="term" value="F:GTPase activity"/>
    <property type="evidence" value="ECO:0007669"/>
    <property type="project" value="InterPro"/>
</dbReference>
<dbReference type="GO" id="GO:0001664">
    <property type="term" value="F:G protein-coupled receptor binding"/>
    <property type="evidence" value="ECO:0007669"/>
    <property type="project" value="TreeGrafter"/>
</dbReference>
<dbReference type="PROSITE" id="PS51882">
    <property type="entry name" value="G_ALPHA"/>
    <property type="match status" value="1"/>
</dbReference>
<dbReference type="InterPro" id="IPR011025">
    <property type="entry name" value="GproteinA_insert"/>
</dbReference>
<organism evidence="6 7">
    <name type="scientific">Parelaphostrongylus tenuis</name>
    <name type="common">Meningeal worm</name>
    <dbReference type="NCBI Taxonomy" id="148309"/>
    <lineage>
        <taxon>Eukaryota</taxon>
        <taxon>Metazoa</taxon>
        <taxon>Ecdysozoa</taxon>
        <taxon>Nematoda</taxon>
        <taxon>Chromadorea</taxon>
        <taxon>Rhabditida</taxon>
        <taxon>Rhabditina</taxon>
        <taxon>Rhabditomorpha</taxon>
        <taxon>Strongyloidea</taxon>
        <taxon>Metastrongylidae</taxon>
        <taxon>Parelaphostrongylus</taxon>
    </lineage>
</organism>
<reference evidence="6" key="1">
    <citation type="submission" date="2021-06" db="EMBL/GenBank/DDBJ databases">
        <title>Parelaphostrongylus tenuis whole genome reference sequence.</title>
        <authorList>
            <person name="Garwood T.J."/>
            <person name="Larsen P.A."/>
            <person name="Fountain-Jones N.M."/>
            <person name="Garbe J.R."/>
            <person name="Macchietto M.G."/>
            <person name="Kania S.A."/>
            <person name="Gerhold R.W."/>
            <person name="Richards J.E."/>
            <person name="Wolf T.M."/>
        </authorList>
    </citation>
    <scope>NUCLEOTIDE SEQUENCE</scope>
    <source>
        <strain evidence="6">MNPRO001-30</strain>
        <tissue evidence="6">Meninges</tissue>
    </source>
</reference>
<feature type="binding site" evidence="5">
    <location>
        <position position="37"/>
    </location>
    <ligand>
        <name>Mg(2+)</name>
        <dbReference type="ChEBI" id="CHEBI:18420"/>
    </ligand>
</feature>